<dbReference type="GO" id="GO:0008234">
    <property type="term" value="F:cysteine-type peptidase activity"/>
    <property type="evidence" value="ECO:0007669"/>
    <property type="project" value="InterPro"/>
</dbReference>
<dbReference type="Pfam" id="PF08246">
    <property type="entry name" value="Inhibitor_I29"/>
    <property type="match status" value="1"/>
</dbReference>
<feature type="domain" description="Cathepsin propeptide inhibitor" evidence="3">
    <location>
        <begin position="2"/>
        <end position="49"/>
    </location>
</feature>
<dbReference type="InterPro" id="IPR039417">
    <property type="entry name" value="Peptidase_C1A_papain-like"/>
</dbReference>
<dbReference type="SMART" id="SM00848">
    <property type="entry name" value="Inhibitor_I29"/>
    <property type="match status" value="1"/>
</dbReference>
<evidence type="ECO:0000259" key="2">
    <source>
        <dbReference type="SMART" id="SM00645"/>
    </source>
</evidence>
<proteinExistence type="inferred from homology"/>
<dbReference type="InterPro" id="IPR000668">
    <property type="entry name" value="Peptidase_C1A_C"/>
</dbReference>
<sequence length="298" mass="33507">MRDYDESKRRQIFADNYRRIRDHNKEADKGVHTYRLGVNQFTDMTDQEFSATLRNVPPLPSSKRYKATQFVEMDEQPLDETPDSFNWCDKGVVTMVKNQQNSPTCFAFAAVDTIESHYKIGNPREQLLELSVQQAIDGLNDPTVWRDGGDMRDVYRLAMRPTGGLALESDYPYIDRPGPNTVAQTRVTMTNYCGLDTGDEMALMGIVGTKGPVAVGLHINGQKLRDYESGVFTDSTGDSNHAVVVVGYGTVDGRDYWLIKNSYSDTWGERGYMKLARNCHNVCGIANDCVYPIGVRPC</sequence>
<name>A0A7R9Q4E9_9ACAR</name>
<comment type="similarity">
    <text evidence="1">Belongs to the peptidase C1 family.</text>
</comment>
<dbReference type="SMART" id="SM00645">
    <property type="entry name" value="Pept_C1"/>
    <property type="match status" value="1"/>
</dbReference>
<dbReference type="Gene3D" id="3.90.70.10">
    <property type="entry name" value="Cysteine proteinases"/>
    <property type="match status" value="1"/>
</dbReference>
<evidence type="ECO:0000256" key="1">
    <source>
        <dbReference type="ARBA" id="ARBA00008455"/>
    </source>
</evidence>
<dbReference type="PRINTS" id="PR00705">
    <property type="entry name" value="PAPAIN"/>
</dbReference>
<accession>A0A7R9Q4E9</accession>
<dbReference type="SUPFAM" id="SSF54001">
    <property type="entry name" value="Cysteine proteinases"/>
    <property type="match status" value="1"/>
</dbReference>
<dbReference type="PROSITE" id="PS00639">
    <property type="entry name" value="THIOL_PROTEASE_HIS"/>
    <property type="match status" value="1"/>
</dbReference>
<dbReference type="Proteomes" id="UP000759131">
    <property type="component" value="Unassembled WGS sequence"/>
</dbReference>
<dbReference type="EMBL" id="OC864542">
    <property type="protein sequence ID" value="CAD7631779.1"/>
    <property type="molecule type" value="Genomic_DNA"/>
</dbReference>
<feature type="domain" description="Peptidase C1A papain C-terminal" evidence="2">
    <location>
        <begin position="81"/>
        <end position="293"/>
    </location>
</feature>
<protein>
    <submittedName>
        <fullName evidence="4">Uncharacterized protein</fullName>
    </submittedName>
</protein>
<dbReference type="GO" id="GO:0006508">
    <property type="term" value="P:proteolysis"/>
    <property type="evidence" value="ECO:0007669"/>
    <property type="project" value="InterPro"/>
</dbReference>
<dbReference type="AlphaFoldDB" id="A0A7R9Q4E9"/>
<dbReference type="Pfam" id="PF00112">
    <property type="entry name" value="Peptidase_C1"/>
    <property type="match status" value="1"/>
</dbReference>
<dbReference type="InterPro" id="IPR013128">
    <property type="entry name" value="Peptidase_C1A"/>
</dbReference>
<dbReference type="InterPro" id="IPR025660">
    <property type="entry name" value="Pept_his_AS"/>
</dbReference>
<evidence type="ECO:0000313" key="4">
    <source>
        <dbReference type="EMBL" id="CAD7631779.1"/>
    </source>
</evidence>
<evidence type="ECO:0000313" key="5">
    <source>
        <dbReference type="Proteomes" id="UP000759131"/>
    </source>
</evidence>
<dbReference type="InterPro" id="IPR038765">
    <property type="entry name" value="Papain-like_cys_pep_sf"/>
</dbReference>
<evidence type="ECO:0000259" key="3">
    <source>
        <dbReference type="SMART" id="SM00848"/>
    </source>
</evidence>
<reference evidence="4" key="1">
    <citation type="submission" date="2020-11" db="EMBL/GenBank/DDBJ databases">
        <authorList>
            <person name="Tran Van P."/>
        </authorList>
    </citation>
    <scope>NUCLEOTIDE SEQUENCE</scope>
</reference>
<dbReference type="OrthoDB" id="10253408at2759"/>
<dbReference type="InterPro" id="IPR013201">
    <property type="entry name" value="Prot_inhib_I29"/>
</dbReference>
<keyword evidence="5" id="KW-1185">Reference proteome</keyword>
<gene>
    <name evidence="4" type="ORF">OSB1V03_LOCUS12188</name>
</gene>
<dbReference type="PANTHER" id="PTHR12411">
    <property type="entry name" value="CYSTEINE PROTEASE FAMILY C1-RELATED"/>
    <property type="match status" value="1"/>
</dbReference>
<dbReference type="CDD" id="cd02248">
    <property type="entry name" value="Peptidase_C1A"/>
    <property type="match status" value="1"/>
</dbReference>
<organism evidence="4">
    <name type="scientific">Medioppia subpectinata</name>
    <dbReference type="NCBI Taxonomy" id="1979941"/>
    <lineage>
        <taxon>Eukaryota</taxon>
        <taxon>Metazoa</taxon>
        <taxon>Ecdysozoa</taxon>
        <taxon>Arthropoda</taxon>
        <taxon>Chelicerata</taxon>
        <taxon>Arachnida</taxon>
        <taxon>Acari</taxon>
        <taxon>Acariformes</taxon>
        <taxon>Sarcoptiformes</taxon>
        <taxon>Oribatida</taxon>
        <taxon>Brachypylina</taxon>
        <taxon>Oppioidea</taxon>
        <taxon>Oppiidae</taxon>
        <taxon>Medioppia</taxon>
    </lineage>
</organism>
<dbReference type="EMBL" id="CAJPIZ010009967">
    <property type="protein sequence ID" value="CAG2112209.1"/>
    <property type="molecule type" value="Genomic_DNA"/>
</dbReference>